<evidence type="ECO:0000313" key="2">
    <source>
        <dbReference type="EMBL" id="KUM47232.1"/>
    </source>
</evidence>
<evidence type="ECO:0000256" key="1">
    <source>
        <dbReference type="SAM" id="SignalP"/>
    </source>
</evidence>
<gene>
    <name evidence="2" type="ORF">ABT39_MTgene5417</name>
</gene>
<evidence type="ECO:0008006" key="3">
    <source>
        <dbReference type="Google" id="ProtNLM"/>
    </source>
</evidence>
<name>A0A101LXM6_PICGL</name>
<dbReference type="EMBL" id="LKAM01000007">
    <property type="protein sequence ID" value="KUM47232.1"/>
    <property type="molecule type" value="Genomic_DNA"/>
</dbReference>
<feature type="chain" id="PRO_5007100147" description="Secreted protein" evidence="1">
    <location>
        <begin position="19"/>
        <end position="86"/>
    </location>
</feature>
<organism evidence="2">
    <name type="scientific">Picea glauca</name>
    <name type="common">White spruce</name>
    <name type="synonym">Pinus glauca</name>
    <dbReference type="NCBI Taxonomy" id="3330"/>
    <lineage>
        <taxon>Eukaryota</taxon>
        <taxon>Viridiplantae</taxon>
        <taxon>Streptophyta</taxon>
        <taxon>Embryophyta</taxon>
        <taxon>Tracheophyta</taxon>
        <taxon>Spermatophyta</taxon>
        <taxon>Pinopsida</taxon>
        <taxon>Pinidae</taxon>
        <taxon>Conifers I</taxon>
        <taxon>Pinales</taxon>
        <taxon>Pinaceae</taxon>
        <taxon>Picea</taxon>
    </lineage>
</organism>
<keyword evidence="2" id="KW-0496">Mitochondrion</keyword>
<keyword evidence="1" id="KW-0732">Signal</keyword>
<sequence>MHSAGGTLLLMLANTSLSVPFPLILPFASLRNTRWEDRQFRNRVKRTSHLLHSNPTPFVLPRVGYISSHRYEVNLWGLDFVRANST</sequence>
<protein>
    <recommendedName>
        <fullName evidence="3">Secreted protein</fullName>
    </recommendedName>
</protein>
<geneLocation type="mitochondrion" evidence="2"/>
<proteinExistence type="predicted"/>
<comment type="caution">
    <text evidence="2">The sequence shown here is derived from an EMBL/GenBank/DDBJ whole genome shotgun (WGS) entry which is preliminary data.</text>
</comment>
<reference evidence="2" key="1">
    <citation type="journal article" date="2015" name="Genome Biol. Evol.">
        <title>Organellar Genomes of White Spruce (Picea glauca): Assembly and Annotation.</title>
        <authorList>
            <person name="Jackman S.D."/>
            <person name="Warren R.L."/>
            <person name="Gibb E.A."/>
            <person name="Vandervalk B.P."/>
            <person name="Mohamadi H."/>
            <person name="Chu J."/>
            <person name="Raymond A."/>
            <person name="Pleasance S."/>
            <person name="Coope R."/>
            <person name="Wildung M.R."/>
            <person name="Ritland C.E."/>
            <person name="Bousquet J."/>
            <person name="Jones S.J."/>
            <person name="Bohlmann J."/>
            <person name="Birol I."/>
        </authorList>
    </citation>
    <scope>NUCLEOTIDE SEQUENCE [LARGE SCALE GENOMIC DNA]</scope>
    <source>
        <tissue evidence="2">Flushing bud</tissue>
    </source>
</reference>
<feature type="signal peptide" evidence="1">
    <location>
        <begin position="1"/>
        <end position="18"/>
    </location>
</feature>
<dbReference type="AlphaFoldDB" id="A0A101LXM6"/>
<accession>A0A101LXM6</accession>